<keyword evidence="6" id="KW-1185">Reference proteome</keyword>
<dbReference type="PANTHER" id="PTHR12147:SF22">
    <property type="entry name" value="ENDOPLASMIC RETICULUM METALLOPEPTIDASE 1"/>
    <property type="match status" value="1"/>
</dbReference>
<evidence type="ECO:0000256" key="2">
    <source>
        <dbReference type="ARBA" id="ARBA00004240"/>
    </source>
</evidence>
<proteinExistence type="predicted"/>
<dbReference type="Proteomes" id="UP001497444">
    <property type="component" value="Chromosome 16"/>
</dbReference>
<reference evidence="5" key="1">
    <citation type="submission" date="2024-02" db="EMBL/GenBank/DDBJ databases">
        <authorList>
            <consortium name="ELIXIR-Norway"/>
            <consortium name="Elixir Norway"/>
        </authorList>
    </citation>
    <scope>NUCLEOTIDE SEQUENCE</scope>
</reference>
<gene>
    <name evidence="5" type="ORF">CSSPJE1EN1_LOCUS9613</name>
</gene>
<evidence type="ECO:0000259" key="4">
    <source>
        <dbReference type="Pfam" id="PF04389"/>
    </source>
</evidence>
<feature type="domain" description="Peptidase M28" evidence="4">
    <location>
        <begin position="85"/>
        <end position="186"/>
    </location>
</feature>
<keyword evidence="3" id="KW-0256">Endoplasmic reticulum</keyword>
<sequence length="187" mass="20256">MAHILQLAGNIRDRQQSTRGLHQAFEYVESELRNLQSKASSRELRVEIDESFANGSFNMVFLGHSISNTYQNHRNLAVRVSALEAQEGEVAVLVNGHLDAPLGSPGAGDCASCVATMLEVLRYIVDTNWIPPSPIIFLFNGAEELFLLGAHGFITTHKWRNSLGAVINIESTGATGPDLVVQSGPGT</sequence>
<protein>
    <recommendedName>
        <fullName evidence="4">Peptidase M28 domain-containing protein</fullName>
    </recommendedName>
</protein>
<organism evidence="5 6">
    <name type="scientific">Sphagnum jensenii</name>
    <dbReference type="NCBI Taxonomy" id="128206"/>
    <lineage>
        <taxon>Eukaryota</taxon>
        <taxon>Viridiplantae</taxon>
        <taxon>Streptophyta</taxon>
        <taxon>Embryophyta</taxon>
        <taxon>Bryophyta</taxon>
        <taxon>Sphagnophytina</taxon>
        <taxon>Sphagnopsida</taxon>
        <taxon>Sphagnales</taxon>
        <taxon>Sphagnaceae</taxon>
        <taxon>Sphagnum</taxon>
    </lineage>
</organism>
<dbReference type="Gene3D" id="3.40.630.10">
    <property type="entry name" value="Zn peptidases"/>
    <property type="match status" value="1"/>
</dbReference>
<evidence type="ECO:0000256" key="3">
    <source>
        <dbReference type="ARBA" id="ARBA00022824"/>
    </source>
</evidence>
<evidence type="ECO:0000313" key="5">
    <source>
        <dbReference type="EMBL" id="CAK9264135.1"/>
    </source>
</evidence>
<comment type="subcellular location">
    <subcellularLocation>
        <location evidence="2">Endoplasmic reticulum</location>
    </subcellularLocation>
</comment>
<evidence type="ECO:0000313" key="6">
    <source>
        <dbReference type="Proteomes" id="UP001497444"/>
    </source>
</evidence>
<comment type="cofactor">
    <cofactor evidence="1">
        <name>Zn(2+)</name>
        <dbReference type="ChEBI" id="CHEBI:29105"/>
    </cofactor>
</comment>
<name>A0ABP0WFH2_9BRYO</name>
<evidence type="ECO:0000256" key="1">
    <source>
        <dbReference type="ARBA" id="ARBA00001947"/>
    </source>
</evidence>
<dbReference type="EMBL" id="OZ020111">
    <property type="protein sequence ID" value="CAK9264135.1"/>
    <property type="molecule type" value="Genomic_DNA"/>
</dbReference>
<dbReference type="Pfam" id="PF04389">
    <property type="entry name" value="Peptidase_M28"/>
    <property type="match status" value="1"/>
</dbReference>
<dbReference type="PANTHER" id="PTHR12147">
    <property type="entry name" value="METALLOPEPTIDASE M28 FAMILY MEMBER"/>
    <property type="match status" value="1"/>
</dbReference>
<dbReference type="SUPFAM" id="SSF53187">
    <property type="entry name" value="Zn-dependent exopeptidases"/>
    <property type="match status" value="1"/>
</dbReference>
<dbReference type="InterPro" id="IPR045175">
    <property type="entry name" value="M28_fam"/>
</dbReference>
<dbReference type="InterPro" id="IPR007484">
    <property type="entry name" value="Peptidase_M28"/>
</dbReference>
<accession>A0ABP0WFH2</accession>